<feature type="compositionally biased region" description="Acidic residues" evidence="5">
    <location>
        <begin position="366"/>
        <end position="379"/>
    </location>
</feature>
<proteinExistence type="inferred from homology"/>
<feature type="region of interest" description="Disordered" evidence="5">
    <location>
        <begin position="828"/>
        <end position="907"/>
    </location>
</feature>
<dbReference type="GO" id="GO:0005730">
    <property type="term" value="C:nucleolus"/>
    <property type="evidence" value="ECO:0007669"/>
    <property type="project" value="UniProtKB-SubCell"/>
</dbReference>
<dbReference type="PANTHER" id="PTHR12202:SF0">
    <property type="entry name" value="ESF1 HOMOLOG"/>
    <property type="match status" value="1"/>
</dbReference>
<feature type="compositionally biased region" description="Basic residues" evidence="5">
    <location>
        <begin position="755"/>
        <end position="772"/>
    </location>
</feature>
<evidence type="ECO:0000256" key="4">
    <source>
        <dbReference type="ARBA" id="ARBA00023242"/>
    </source>
</evidence>
<feature type="compositionally biased region" description="Basic and acidic residues" evidence="5">
    <location>
        <begin position="54"/>
        <end position="63"/>
    </location>
</feature>
<feature type="domain" description="ESF1 RRM" evidence="7">
    <location>
        <begin position="280"/>
        <end position="462"/>
    </location>
</feature>
<feature type="region of interest" description="Disordered" evidence="5">
    <location>
        <begin position="1"/>
        <end position="22"/>
    </location>
</feature>
<feature type="compositionally biased region" description="Basic and acidic residues" evidence="5">
    <location>
        <begin position="696"/>
        <end position="711"/>
    </location>
</feature>
<evidence type="ECO:0000259" key="6">
    <source>
        <dbReference type="Pfam" id="PF08159"/>
    </source>
</evidence>
<feature type="region of interest" description="Disordered" evidence="5">
    <location>
        <begin position="54"/>
        <end position="264"/>
    </location>
</feature>
<dbReference type="InterPro" id="IPR012580">
    <property type="entry name" value="NUC153"/>
</dbReference>
<evidence type="ECO:0008006" key="10">
    <source>
        <dbReference type="Google" id="ProtNLM"/>
    </source>
</evidence>
<dbReference type="Pfam" id="PF08159">
    <property type="entry name" value="NUC153"/>
    <property type="match status" value="1"/>
</dbReference>
<protein>
    <recommendedName>
        <fullName evidence="10">NUC153 domain-containing protein</fullName>
    </recommendedName>
</protein>
<dbReference type="GO" id="GO:0003723">
    <property type="term" value="F:RNA binding"/>
    <property type="evidence" value="ECO:0007669"/>
    <property type="project" value="TreeGrafter"/>
</dbReference>
<feature type="region of interest" description="Disordered" evidence="5">
    <location>
        <begin position="738"/>
        <end position="779"/>
    </location>
</feature>
<feature type="compositionally biased region" description="Basic and acidic residues" evidence="5">
    <location>
        <begin position="96"/>
        <end position="107"/>
    </location>
</feature>
<feature type="compositionally biased region" description="Low complexity" evidence="5">
    <location>
        <begin position="134"/>
        <end position="146"/>
    </location>
</feature>
<evidence type="ECO:0000313" key="9">
    <source>
        <dbReference type="Proteomes" id="UP001314263"/>
    </source>
</evidence>
<dbReference type="GO" id="GO:0006364">
    <property type="term" value="P:rRNA processing"/>
    <property type="evidence" value="ECO:0007669"/>
    <property type="project" value="InterPro"/>
</dbReference>
<dbReference type="PANTHER" id="PTHR12202">
    <property type="entry name" value="ESF1 HOMOLOG"/>
    <property type="match status" value="1"/>
</dbReference>
<feature type="compositionally biased region" description="Polar residues" evidence="5">
    <location>
        <begin position="163"/>
        <end position="183"/>
    </location>
</feature>
<feature type="region of interest" description="Disordered" evidence="5">
    <location>
        <begin position="342"/>
        <end position="396"/>
    </location>
</feature>
<dbReference type="InterPro" id="IPR056750">
    <property type="entry name" value="RRM_ESF1"/>
</dbReference>
<comment type="caution">
    <text evidence="8">The sequence shown here is derived from an EMBL/GenBank/DDBJ whole genome shotgun (WGS) entry which is preliminary data.</text>
</comment>
<reference evidence="8 9" key="1">
    <citation type="submission" date="2023-10" db="EMBL/GenBank/DDBJ databases">
        <authorList>
            <person name="Maclean D."/>
            <person name="Macfadyen A."/>
        </authorList>
    </citation>
    <scope>NUCLEOTIDE SEQUENCE [LARGE SCALE GENOMIC DNA]</scope>
</reference>
<sequence>MAESEKRKKGGQGSVVSDPRFAKLHTDARFQKFPNKERKVEIDDRFKGMLTDERFQHRAPVDKRGRKVKQERKNEDLARYYRLQGEDGAAQTAEAEADRSERAKKDQTGAAMGAAGAVPKQEQAPAASKSMQKAHQQTHAQQLALARNSEAQPDSGLDDDSKQIATRNHAQQGQKHAQLQISASKLRPAPQPEPDSESEPESEEDDEEAAARERWARLRGLAEPETSSSEEDGGASDSGTDAELPSDLDGEEGVDPSEWGVGAMAGGLDEAVPVLEGEGTARLALVDMDWEHVKAVDILMVLRSFLAEGQRVEKVTVYPSDYGMQQMAEEARLGPQSVFGSKARPAEKADANGSTQAIAAAGAAADSDDAESDKEDDDMGDGRPEEDSGSDAEVDQERLRMYERSKLRYYFAVVECADVSTALHLYAQCDGLEFELTANRLDLRFIPDAQSFAGRAQRDTATEAPQGYEPPPAFATAALQHSRVKLTWDATPDERRRAMSRRVRAEELRDDDFKAYLGSDSEGEEQAGQEAMNMEEYRKRLLSGADDMAQRKGGKDWAPALHNAQDNSSGGEDAERQGTDEEGDVDMQVTFDSGLETLGERLAGRKGSRTAETLWQAYEKRRREKRQAAKRLGKHHASSSEDNSDGAASDGEDSAGARADGDPFFQMEADPFSDPFFQGGKEGQKKHNRESVQTASEKEAKRREKEQKKEAAAAAEAEVQRRRAELELLLMDESAALKAKPASELAGSQAGTGKLSRKERTRLKKEAKRQLRKAGSDDEDLAADMPAFKAKLDDARFSAIFNNPAFALDPTDPRYSQSAGAQELAATIAKRKMKQQSKSQAEGVTTGRTRKASMAAYGNAEERSGKKTLDSAQLKAMVATLKNRGAQKPGRKAPAIGKSTKVSGKQV</sequence>
<feature type="compositionally biased region" description="Basic and acidic residues" evidence="5">
    <location>
        <begin position="209"/>
        <end position="222"/>
    </location>
</feature>
<dbReference type="Proteomes" id="UP001314263">
    <property type="component" value="Unassembled WGS sequence"/>
</dbReference>
<keyword evidence="3" id="KW-0175">Coiled coil</keyword>
<evidence type="ECO:0000256" key="1">
    <source>
        <dbReference type="ARBA" id="ARBA00004604"/>
    </source>
</evidence>
<evidence type="ECO:0000313" key="8">
    <source>
        <dbReference type="EMBL" id="CAK0780720.1"/>
    </source>
</evidence>
<accession>A0AAV1I4C3</accession>
<feature type="compositionally biased region" description="Polar residues" evidence="5">
    <location>
        <begin position="836"/>
        <end position="847"/>
    </location>
</feature>
<feature type="compositionally biased region" description="Acidic residues" evidence="5">
    <location>
        <begin position="244"/>
        <end position="255"/>
    </location>
</feature>
<dbReference type="Pfam" id="PF25121">
    <property type="entry name" value="RRM_ESF1"/>
    <property type="match status" value="1"/>
</dbReference>
<organism evidence="8 9">
    <name type="scientific">Coccomyxa viridis</name>
    <dbReference type="NCBI Taxonomy" id="1274662"/>
    <lineage>
        <taxon>Eukaryota</taxon>
        <taxon>Viridiplantae</taxon>
        <taxon>Chlorophyta</taxon>
        <taxon>core chlorophytes</taxon>
        <taxon>Trebouxiophyceae</taxon>
        <taxon>Trebouxiophyceae incertae sedis</taxon>
        <taxon>Coccomyxaceae</taxon>
        <taxon>Coccomyxa</taxon>
    </lineage>
</organism>
<comment type="subcellular location">
    <subcellularLocation>
        <location evidence="1">Nucleus</location>
        <location evidence="1">Nucleolus</location>
    </subcellularLocation>
</comment>
<dbReference type="AlphaFoldDB" id="A0AAV1I4C3"/>
<comment type="similarity">
    <text evidence="2">Belongs to the ESF1 family.</text>
</comment>
<evidence type="ECO:0000256" key="3">
    <source>
        <dbReference type="ARBA" id="ARBA00023054"/>
    </source>
</evidence>
<name>A0AAV1I4C3_9CHLO</name>
<keyword evidence="4" id="KW-0539">Nucleus</keyword>
<dbReference type="EMBL" id="CAUYUE010000006">
    <property type="protein sequence ID" value="CAK0780720.1"/>
    <property type="molecule type" value="Genomic_DNA"/>
</dbReference>
<keyword evidence="9" id="KW-1185">Reference proteome</keyword>
<evidence type="ECO:0000256" key="5">
    <source>
        <dbReference type="SAM" id="MobiDB-lite"/>
    </source>
</evidence>
<feature type="compositionally biased region" description="Acidic residues" evidence="5">
    <location>
        <begin position="194"/>
        <end position="208"/>
    </location>
</feature>
<gene>
    <name evidence="8" type="ORF">CVIRNUC_005151</name>
</gene>
<feature type="compositionally biased region" description="Basic residues" evidence="5">
    <location>
        <begin position="620"/>
        <end position="637"/>
    </location>
</feature>
<dbReference type="InterPro" id="IPR039754">
    <property type="entry name" value="Esf1"/>
</dbReference>
<feature type="region of interest" description="Disordered" evidence="5">
    <location>
        <begin position="548"/>
        <end position="719"/>
    </location>
</feature>
<feature type="domain" description="NUC153" evidence="6">
    <location>
        <begin position="794"/>
        <end position="817"/>
    </location>
</feature>
<feature type="compositionally biased region" description="Low complexity" evidence="5">
    <location>
        <begin position="645"/>
        <end position="658"/>
    </location>
</feature>
<evidence type="ECO:0000259" key="7">
    <source>
        <dbReference type="Pfam" id="PF25121"/>
    </source>
</evidence>
<evidence type="ECO:0000256" key="2">
    <source>
        <dbReference type="ARBA" id="ARBA00009087"/>
    </source>
</evidence>
<feature type="compositionally biased region" description="Basic and acidic residues" evidence="5">
    <location>
        <begin position="860"/>
        <end position="869"/>
    </location>
</feature>